<dbReference type="KEGG" id="plyc:GXP70_17800"/>
<dbReference type="Proteomes" id="UP000476064">
    <property type="component" value="Chromosome"/>
</dbReference>
<evidence type="ECO:0000259" key="2">
    <source>
        <dbReference type="PROSITE" id="PS50110"/>
    </source>
</evidence>
<dbReference type="PANTHER" id="PTHR43228:SF1">
    <property type="entry name" value="TWO-COMPONENT RESPONSE REGULATOR ARR22"/>
    <property type="match status" value="1"/>
</dbReference>
<dbReference type="EMBL" id="CP048209">
    <property type="protein sequence ID" value="QHT61640.1"/>
    <property type="molecule type" value="Genomic_DNA"/>
</dbReference>
<dbReference type="PROSITE" id="PS50110">
    <property type="entry name" value="RESPONSE_REGULATORY"/>
    <property type="match status" value="1"/>
</dbReference>
<gene>
    <name evidence="3" type="ORF">GXP70_17800</name>
</gene>
<dbReference type="SMART" id="SM00448">
    <property type="entry name" value="REC"/>
    <property type="match status" value="1"/>
</dbReference>
<organism evidence="3 4">
    <name type="scientific">Paenibacillus lycopersici</name>
    <dbReference type="NCBI Taxonomy" id="2704462"/>
    <lineage>
        <taxon>Bacteria</taxon>
        <taxon>Bacillati</taxon>
        <taxon>Bacillota</taxon>
        <taxon>Bacilli</taxon>
        <taxon>Bacillales</taxon>
        <taxon>Paenibacillaceae</taxon>
        <taxon>Paenibacillus</taxon>
    </lineage>
</organism>
<protein>
    <submittedName>
        <fullName evidence="3">Response regulator</fullName>
    </submittedName>
</protein>
<dbReference type="Gene3D" id="3.40.50.2300">
    <property type="match status" value="1"/>
</dbReference>
<feature type="domain" description="Response regulatory" evidence="2">
    <location>
        <begin position="75"/>
        <end position="189"/>
    </location>
</feature>
<dbReference type="Pfam" id="PF00072">
    <property type="entry name" value="Response_reg"/>
    <property type="match status" value="1"/>
</dbReference>
<evidence type="ECO:0000313" key="4">
    <source>
        <dbReference type="Proteomes" id="UP000476064"/>
    </source>
</evidence>
<dbReference type="InterPro" id="IPR001789">
    <property type="entry name" value="Sig_transdc_resp-reg_receiver"/>
</dbReference>
<proteinExistence type="predicted"/>
<reference evidence="3 4" key="1">
    <citation type="submission" date="2020-01" db="EMBL/GenBank/DDBJ databases">
        <title>Paenibacillus sp. nov., isolated from tomato rhizosphere.</title>
        <authorList>
            <person name="Weon H.-Y."/>
            <person name="Lee S.A."/>
        </authorList>
    </citation>
    <scope>NUCLEOTIDE SEQUENCE [LARGE SCALE GENOMIC DNA]</scope>
    <source>
        <strain evidence="3 4">12200R-189</strain>
    </source>
</reference>
<accession>A0A6C0G4D6</accession>
<feature type="modified residue" description="4-aspartylphosphate" evidence="1">
    <location>
        <position position="124"/>
    </location>
</feature>
<sequence length="200" mass="22047">MIVALVLLLACGGLVIGLLRRRRRRHQPVVVPYLANVPHGANQEQQRHSAPNEPKPTVVPFKADAVPAAQDGKYAVLVADDQPLIRMLLRELLQQDGVTVYEAENGTAAVEAFRRHHIDFALLDLNMPGMNGLEALKEIRQLDASVEAAFVTGYGDPEMLNEAKKLGVLTCFTKPFDIESVRRHVANRRESAARKDGVVS</sequence>
<dbReference type="PANTHER" id="PTHR43228">
    <property type="entry name" value="TWO-COMPONENT RESPONSE REGULATOR"/>
    <property type="match status" value="1"/>
</dbReference>
<dbReference type="InterPro" id="IPR011006">
    <property type="entry name" value="CheY-like_superfamily"/>
</dbReference>
<evidence type="ECO:0000313" key="3">
    <source>
        <dbReference type="EMBL" id="QHT61640.1"/>
    </source>
</evidence>
<keyword evidence="1" id="KW-0597">Phosphoprotein</keyword>
<dbReference type="InterPro" id="IPR052048">
    <property type="entry name" value="ST_Response_Regulator"/>
</dbReference>
<dbReference type="AlphaFoldDB" id="A0A6C0G4D6"/>
<dbReference type="RefSeq" id="WP_162358079.1">
    <property type="nucleotide sequence ID" value="NZ_CP048209.1"/>
</dbReference>
<keyword evidence="4" id="KW-1185">Reference proteome</keyword>
<evidence type="ECO:0000256" key="1">
    <source>
        <dbReference type="PROSITE-ProRule" id="PRU00169"/>
    </source>
</evidence>
<dbReference type="GO" id="GO:0000160">
    <property type="term" value="P:phosphorelay signal transduction system"/>
    <property type="evidence" value="ECO:0007669"/>
    <property type="project" value="InterPro"/>
</dbReference>
<name>A0A6C0G4D6_9BACL</name>
<dbReference type="SUPFAM" id="SSF52172">
    <property type="entry name" value="CheY-like"/>
    <property type="match status" value="1"/>
</dbReference>